<gene>
    <name evidence="2" type="ORF">OGATHE_001271</name>
</gene>
<organism evidence="2 3">
    <name type="scientific">Ogataea polymorpha</name>
    <dbReference type="NCBI Taxonomy" id="460523"/>
    <lineage>
        <taxon>Eukaryota</taxon>
        <taxon>Fungi</taxon>
        <taxon>Dikarya</taxon>
        <taxon>Ascomycota</taxon>
        <taxon>Saccharomycotina</taxon>
        <taxon>Pichiomycetes</taxon>
        <taxon>Pichiales</taxon>
        <taxon>Pichiaceae</taxon>
        <taxon>Ogataea</taxon>
    </lineage>
</organism>
<dbReference type="AlphaFoldDB" id="A0A9P8PR92"/>
<keyword evidence="3" id="KW-1185">Reference proteome</keyword>
<feature type="region of interest" description="Disordered" evidence="1">
    <location>
        <begin position="21"/>
        <end position="83"/>
    </location>
</feature>
<dbReference type="EMBL" id="JAEUBD010000146">
    <property type="protein sequence ID" value="KAH3676781.1"/>
    <property type="molecule type" value="Genomic_DNA"/>
</dbReference>
<accession>A0A9P8PR92</accession>
<feature type="compositionally biased region" description="Polar residues" evidence="1">
    <location>
        <begin position="37"/>
        <end position="51"/>
    </location>
</feature>
<feature type="compositionally biased region" description="Low complexity" evidence="1">
    <location>
        <begin position="144"/>
        <end position="163"/>
    </location>
</feature>
<proteinExistence type="predicted"/>
<evidence type="ECO:0000313" key="2">
    <source>
        <dbReference type="EMBL" id="KAH3676781.1"/>
    </source>
</evidence>
<comment type="caution">
    <text evidence="2">The sequence shown here is derived from an EMBL/GenBank/DDBJ whole genome shotgun (WGS) entry which is preliminary data.</text>
</comment>
<protein>
    <submittedName>
        <fullName evidence="2">Uncharacterized protein</fullName>
    </submittedName>
</protein>
<reference evidence="2" key="2">
    <citation type="submission" date="2021-01" db="EMBL/GenBank/DDBJ databases">
        <authorList>
            <person name="Schikora-Tamarit M.A."/>
        </authorList>
    </citation>
    <scope>NUCLEOTIDE SEQUENCE</scope>
    <source>
        <strain evidence="2">NCAIM Y.01608</strain>
    </source>
</reference>
<sequence length="215" mass="24167">MYSASVTEAYDLEECQRAMNSYSFPKPEESPQKCRRSSNYLNTPQTPTIQESDNESDGKNLWQADVSPLQHAGSRKKLKYDKYEQPRTILLASSFGELSLKPHQRHQSLHRPSSASEYSSPASPRQHRRSLSRTGAAIQDDLASVLGRSSSSLRSPVSSVHSSPKAEPAMTDECLCSPLLKEEKSRMESFSFGARPKYDNLPQELIDLDKVEHYS</sequence>
<evidence type="ECO:0000256" key="1">
    <source>
        <dbReference type="SAM" id="MobiDB-lite"/>
    </source>
</evidence>
<dbReference type="Proteomes" id="UP000788993">
    <property type="component" value="Unassembled WGS sequence"/>
</dbReference>
<reference evidence="2" key="1">
    <citation type="journal article" date="2021" name="Open Biol.">
        <title>Shared evolutionary footprints suggest mitochondrial oxidative damage underlies multiple complex I losses in fungi.</title>
        <authorList>
            <person name="Schikora-Tamarit M.A."/>
            <person name="Marcet-Houben M."/>
            <person name="Nosek J."/>
            <person name="Gabaldon T."/>
        </authorList>
    </citation>
    <scope>NUCLEOTIDE SEQUENCE</scope>
    <source>
        <strain evidence="2">NCAIM Y.01608</strain>
    </source>
</reference>
<name>A0A9P8PR92_9ASCO</name>
<feature type="compositionally biased region" description="Low complexity" evidence="1">
    <location>
        <begin position="112"/>
        <end position="124"/>
    </location>
</feature>
<feature type="region of interest" description="Disordered" evidence="1">
    <location>
        <begin position="101"/>
        <end position="169"/>
    </location>
</feature>
<evidence type="ECO:0000313" key="3">
    <source>
        <dbReference type="Proteomes" id="UP000788993"/>
    </source>
</evidence>